<dbReference type="AlphaFoldDB" id="A0A0E0P5X0"/>
<protein>
    <submittedName>
        <fullName evidence="2">Uncharacterized protein</fullName>
    </submittedName>
</protein>
<dbReference type="Proteomes" id="UP000008022">
    <property type="component" value="Unassembled WGS sequence"/>
</dbReference>
<dbReference type="HOGENOM" id="CLU_2594013_0_0_1"/>
<keyword evidence="3" id="KW-1185">Reference proteome</keyword>
<evidence type="ECO:0000313" key="3">
    <source>
        <dbReference type="Proteomes" id="UP000008022"/>
    </source>
</evidence>
<reference evidence="2" key="2">
    <citation type="submission" date="2015-06" db="UniProtKB">
        <authorList>
            <consortium name="EnsemblPlants"/>
        </authorList>
    </citation>
    <scope>IDENTIFICATION</scope>
</reference>
<feature type="region of interest" description="Disordered" evidence="1">
    <location>
        <begin position="1"/>
        <end position="62"/>
    </location>
</feature>
<reference evidence="3" key="1">
    <citation type="submission" date="2013-06" db="EMBL/GenBank/DDBJ databases">
        <authorList>
            <person name="Zhao Q."/>
        </authorList>
    </citation>
    <scope>NUCLEOTIDE SEQUENCE</scope>
    <source>
        <strain evidence="3">cv. W1943</strain>
    </source>
</reference>
<evidence type="ECO:0000256" key="1">
    <source>
        <dbReference type="SAM" id="MobiDB-lite"/>
    </source>
</evidence>
<evidence type="ECO:0000313" key="2">
    <source>
        <dbReference type="EnsemblPlants" id="ORUFI04G04810.1"/>
    </source>
</evidence>
<proteinExistence type="predicted"/>
<dbReference type="EnsemblPlants" id="ORUFI04G04810.1">
    <property type="protein sequence ID" value="ORUFI04G04810.1"/>
    <property type="gene ID" value="ORUFI04G04810"/>
</dbReference>
<accession>A0A0E0P5X0</accession>
<sequence length="80" mass="7796">MGDPTDVRPDVGTPVDAGSAAEEPAEAGSATGTPVDAARSSRRPIHAGDPADDTLPTDDAAPPVIDAFAIGSSLGEATVA</sequence>
<feature type="compositionally biased region" description="Low complexity" evidence="1">
    <location>
        <begin position="17"/>
        <end position="33"/>
    </location>
</feature>
<organism evidence="2 3">
    <name type="scientific">Oryza rufipogon</name>
    <name type="common">Brownbeard rice</name>
    <name type="synonym">Asian wild rice</name>
    <dbReference type="NCBI Taxonomy" id="4529"/>
    <lineage>
        <taxon>Eukaryota</taxon>
        <taxon>Viridiplantae</taxon>
        <taxon>Streptophyta</taxon>
        <taxon>Embryophyta</taxon>
        <taxon>Tracheophyta</taxon>
        <taxon>Spermatophyta</taxon>
        <taxon>Magnoliopsida</taxon>
        <taxon>Liliopsida</taxon>
        <taxon>Poales</taxon>
        <taxon>Poaceae</taxon>
        <taxon>BOP clade</taxon>
        <taxon>Oryzoideae</taxon>
        <taxon>Oryzeae</taxon>
        <taxon>Oryzinae</taxon>
        <taxon>Oryza</taxon>
    </lineage>
</organism>
<dbReference type="Gramene" id="ORUFI04G04810.1">
    <property type="protein sequence ID" value="ORUFI04G04810.1"/>
    <property type="gene ID" value="ORUFI04G04810"/>
</dbReference>
<name>A0A0E0P5X0_ORYRU</name>